<dbReference type="Proteomes" id="UP000887458">
    <property type="component" value="Unassembled WGS sequence"/>
</dbReference>
<dbReference type="InterPro" id="IPR002616">
    <property type="entry name" value="tRNA_ribo_trans-like"/>
</dbReference>
<proteinExistence type="inferred from homology"/>
<dbReference type="InterPro" id="IPR004803">
    <property type="entry name" value="TGT"/>
</dbReference>
<name>A0ABQ8JGQ0_DERPT</name>
<feature type="binding site" evidence="6">
    <location>
        <begin position="104"/>
        <end position="108"/>
    </location>
    <ligand>
        <name>substrate</name>
    </ligand>
</feature>
<dbReference type="NCBIfam" id="TIGR00430">
    <property type="entry name" value="Q_tRNA_tgt"/>
    <property type="match status" value="1"/>
</dbReference>
<keyword evidence="9" id="KW-1185">Reference proteome</keyword>
<feature type="binding site" evidence="6">
    <location>
        <position position="352"/>
    </location>
    <ligand>
        <name>Zn(2+)</name>
        <dbReference type="ChEBI" id="CHEBI:29105"/>
    </ligand>
</feature>
<comment type="cofactor">
    <cofactor evidence="6">
        <name>Zn(2+)</name>
        <dbReference type="ChEBI" id="CHEBI:29105"/>
    </cofactor>
</comment>
<feature type="active site" description="Nucleophile" evidence="6">
    <location>
        <position position="282"/>
    </location>
</feature>
<dbReference type="InterPro" id="IPR036511">
    <property type="entry name" value="TGT-like_sf"/>
</dbReference>
<evidence type="ECO:0000313" key="9">
    <source>
        <dbReference type="Proteomes" id="UP000887458"/>
    </source>
</evidence>
<dbReference type="SUPFAM" id="SSF51713">
    <property type="entry name" value="tRNA-guanine transglycosylase"/>
    <property type="match status" value="1"/>
</dbReference>
<keyword evidence="1 6" id="KW-0328">Glycosyltransferase</keyword>
<evidence type="ECO:0000256" key="2">
    <source>
        <dbReference type="ARBA" id="ARBA00022679"/>
    </source>
</evidence>
<dbReference type="Pfam" id="PF01702">
    <property type="entry name" value="TGT"/>
    <property type="match status" value="1"/>
</dbReference>
<evidence type="ECO:0000256" key="4">
    <source>
        <dbReference type="ARBA" id="ARBA00022723"/>
    </source>
</evidence>
<comment type="similarity">
    <text evidence="6">Belongs to the queuine tRNA-ribosyltransferase family.</text>
</comment>
<dbReference type="PANTHER" id="PTHR43530:SF1">
    <property type="entry name" value="QUEUINE TRNA-RIBOSYLTRANSFERASE CATALYTIC SUBUNIT 1"/>
    <property type="match status" value="1"/>
</dbReference>
<accession>A0ABQ8JGQ0</accession>
<keyword evidence="3 6" id="KW-0819">tRNA processing</keyword>
<dbReference type="EC" id="2.4.2.64" evidence="6"/>
<evidence type="ECO:0000313" key="8">
    <source>
        <dbReference type="EMBL" id="KAH9421496.1"/>
    </source>
</evidence>
<comment type="catalytic activity">
    <reaction evidence="6">
        <text>guanosine(34) in tRNA + queuine = queuosine(34) in tRNA + guanine</text>
        <dbReference type="Rhea" id="RHEA:16633"/>
        <dbReference type="Rhea" id="RHEA-COMP:10341"/>
        <dbReference type="Rhea" id="RHEA-COMP:18571"/>
        <dbReference type="ChEBI" id="CHEBI:16235"/>
        <dbReference type="ChEBI" id="CHEBI:17433"/>
        <dbReference type="ChEBI" id="CHEBI:74269"/>
        <dbReference type="ChEBI" id="CHEBI:194431"/>
        <dbReference type="EC" id="2.4.2.64"/>
    </reaction>
</comment>
<organism evidence="8 9">
    <name type="scientific">Dermatophagoides pteronyssinus</name>
    <name type="common">European house dust mite</name>
    <dbReference type="NCBI Taxonomy" id="6956"/>
    <lineage>
        <taxon>Eukaryota</taxon>
        <taxon>Metazoa</taxon>
        <taxon>Ecdysozoa</taxon>
        <taxon>Arthropoda</taxon>
        <taxon>Chelicerata</taxon>
        <taxon>Arachnida</taxon>
        <taxon>Acari</taxon>
        <taxon>Acariformes</taxon>
        <taxon>Sarcoptiformes</taxon>
        <taxon>Astigmata</taxon>
        <taxon>Psoroptidia</taxon>
        <taxon>Analgoidea</taxon>
        <taxon>Pyroglyphidae</taxon>
        <taxon>Dermatophagoidinae</taxon>
        <taxon>Dermatophagoides</taxon>
    </lineage>
</organism>
<dbReference type="HAMAP" id="MF_00168">
    <property type="entry name" value="Q_tRNA_Tgt"/>
    <property type="match status" value="1"/>
</dbReference>
<gene>
    <name evidence="8" type="primary">QTRT1_1</name>
    <name evidence="8" type="ORF">DERP_012228</name>
</gene>
<keyword evidence="6" id="KW-0963">Cytoplasm</keyword>
<comment type="subunit">
    <text evidence="6">Heterodimer of a catalytic subunit and an accessory subunit.</text>
</comment>
<evidence type="ECO:0000256" key="3">
    <source>
        <dbReference type="ARBA" id="ARBA00022694"/>
    </source>
</evidence>
<feature type="binding site" evidence="6">
    <location>
        <position position="232"/>
    </location>
    <ligand>
        <name>substrate</name>
    </ligand>
</feature>
<protein>
    <recommendedName>
        <fullName evidence="6">Queuine tRNA-ribosyltransferase catalytic subunit 1</fullName>
        <ecNumber evidence="6">2.4.2.64</ecNumber>
    </recommendedName>
    <alternativeName>
        <fullName evidence="6">Guanine insertion enzyme</fullName>
    </alternativeName>
    <alternativeName>
        <fullName evidence="6">tRNA-guanine transglycosylase</fullName>
    </alternativeName>
</protein>
<keyword evidence="4 6" id="KW-0479">Metal-binding</keyword>
<feature type="binding site" evidence="6">
    <location>
        <position position="205"/>
    </location>
    <ligand>
        <name>substrate</name>
    </ligand>
</feature>
<evidence type="ECO:0000259" key="7">
    <source>
        <dbReference type="Pfam" id="PF01702"/>
    </source>
</evidence>
<dbReference type="Gene3D" id="3.20.20.105">
    <property type="entry name" value="Queuine tRNA-ribosyltransferase-like"/>
    <property type="match status" value="1"/>
</dbReference>
<evidence type="ECO:0000256" key="5">
    <source>
        <dbReference type="ARBA" id="ARBA00022833"/>
    </source>
</evidence>
<feature type="binding site" evidence="6">
    <location>
        <position position="323"/>
    </location>
    <ligand>
        <name>Zn(2+)</name>
        <dbReference type="ChEBI" id="CHEBI:29105"/>
    </ligand>
</feature>
<reference evidence="8 9" key="1">
    <citation type="journal article" date="2018" name="J. Allergy Clin. Immunol.">
        <title>High-quality assembly of Dermatophagoides pteronyssinus genome and transcriptome reveals a wide range of novel allergens.</title>
        <authorList>
            <person name="Liu X.Y."/>
            <person name="Yang K.Y."/>
            <person name="Wang M.Q."/>
            <person name="Kwok J.S."/>
            <person name="Zeng X."/>
            <person name="Yang Z."/>
            <person name="Xiao X.J."/>
            <person name="Lau C.P."/>
            <person name="Li Y."/>
            <person name="Huang Z.M."/>
            <person name="Ba J.G."/>
            <person name="Yim A.K."/>
            <person name="Ouyang C.Y."/>
            <person name="Ngai S.M."/>
            <person name="Chan T.F."/>
            <person name="Leung E.L."/>
            <person name="Liu L."/>
            <person name="Liu Z.G."/>
            <person name="Tsui S.K."/>
        </authorList>
    </citation>
    <scope>NUCLEOTIDE SEQUENCE [LARGE SCALE GENOMIC DNA]</scope>
    <source>
        <strain evidence="8">Derp</strain>
    </source>
</reference>
<feature type="region of interest" description="RNA binding; important for wobble base 34 recognition" evidence="6">
    <location>
        <begin position="287"/>
        <end position="291"/>
    </location>
</feature>
<evidence type="ECO:0000256" key="6">
    <source>
        <dbReference type="HAMAP-Rule" id="MF_03218"/>
    </source>
</evidence>
<reference evidence="8 9" key="2">
    <citation type="journal article" date="2022" name="Mol. Biol. Evol.">
        <title>Comparative Genomics Reveals Insights into the Divergent Evolution of Astigmatic Mites and Household Pest Adaptations.</title>
        <authorList>
            <person name="Xiong Q."/>
            <person name="Wan A.T."/>
            <person name="Liu X."/>
            <person name="Fung C.S."/>
            <person name="Xiao X."/>
            <person name="Malainual N."/>
            <person name="Hou J."/>
            <person name="Wang L."/>
            <person name="Wang M."/>
            <person name="Yang K.Y."/>
            <person name="Cui Y."/>
            <person name="Leung E.L."/>
            <person name="Nong W."/>
            <person name="Shin S.K."/>
            <person name="Au S.W."/>
            <person name="Jeong K.Y."/>
            <person name="Chew F.T."/>
            <person name="Hui J.H."/>
            <person name="Leung T.F."/>
            <person name="Tungtrongchitr A."/>
            <person name="Zhong N."/>
            <person name="Liu Z."/>
            <person name="Tsui S.K."/>
        </authorList>
    </citation>
    <scope>NUCLEOTIDE SEQUENCE [LARGE SCALE GENOMIC DNA]</scope>
    <source>
        <strain evidence="8">Derp</strain>
    </source>
</reference>
<dbReference type="NCBIfam" id="TIGR00449">
    <property type="entry name" value="tgt_general"/>
    <property type="match status" value="1"/>
</dbReference>
<sequence>MDCPLYFEVITKCKKTRARVGNLRLKSTSEFGKDVEIETPIFMPVGTSGAMKSVMPIELEQIGCRLMLCNTYHLASQPGEDIVNQIGHGGCHGFIRWPHAILTDSGGFQMVSLNKLMSINEDGVRFESPYNEGEIFLSPEGCMQIQHKLGSNIIMQLDDVVSAVAQDDKRFEEALYRSIRWYDRARKYHHQTGRDKLQNLYPIIQGGLDESFRRISVREIVARDPPGIAIGGLSGGEAKEDFIKMVAISTENLPDSKPRYLMGVGYAVDMMLCVALGCDQFDCVYPTRTARFGTALIGLGKQLNLSNQRYLTDQSPVDQDCDCSTCLSLNRSYLCRLFRSKNPTACQLLTVHNLRFQMRFMEMIRLAIKEQRFEQFIIDTLYYNIGKNYNDYPEWIRIALDILQIDLINL</sequence>
<feature type="binding site" evidence="6">
    <location>
        <position position="326"/>
    </location>
    <ligand>
        <name>Zn(2+)</name>
        <dbReference type="ChEBI" id="CHEBI:29105"/>
    </ligand>
</feature>
<comment type="subcellular location">
    <subcellularLocation>
        <location evidence="6">Cytoplasm</location>
    </subcellularLocation>
</comment>
<keyword evidence="2 6" id="KW-0808">Transferase</keyword>
<comment type="function">
    <text evidence="6">Catalytic subunit of the queuine tRNA-ribosyltransferase (TGT) that catalyzes the base-exchange of a guanine (G) residue with queuine (Q) at position 34 (anticodon wobble position) in tRNAs with GU(N) anticodons (tRNA-Asp, -Asn, -His and -Tyr), resulting in the hypermodified nucleoside queuosine (7-(((4,5-cis-dihydroxy-2-cyclopenten-1-yl)amino)methyl)-7-deazaguanosine). Catalysis occurs through a double-displacement mechanism. The nucleophile active site attacks the C1' of nucleotide 34 to detach the guanine base from the RNA, forming a covalent enzyme-RNA intermediate. The proton acceptor active site deprotonates the incoming queuine, allowing a nucleophilic attack on the C1' of the ribose to form the product.</text>
</comment>
<feature type="domain" description="tRNA-guanine(15) transglycosylase-like" evidence="7">
    <location>
        <begin position="16"/>
        <end position="379"/>
    </location>
</feature>
<feature type="region of interest" description="RNA binding" evidence="6">
    <location>
        <begin position="263"/>
        <end position="269"/>
    </location>
</feature>
<feature type="active site" description="Proton acceptor" evidence="6">
    <location>
        <position position="104"/>
    </location>
</feature>
<feature type="binding site" evidence="6">
    <location>
        <position position="158"/>
    </location>
    <ligand>
        <name>substrate</name>
    </ligand>
</feature>
<feature type="binding site" evidence="6">
    <location>
        <position position="321"/>
    </location>
    <ligand>
        <name>Zn(2+)</name>
        <dbReference type="ChEBI" id="CHEBI:29105"/>
    </ligand>
</feature>
<keyword evidence="5 6" id="KW-0862">Zinc</keyword>
<comment type="caution">
    <text evidence="8">The sequence shown here is derived from an EMBL/GenBank/DDBJ whole genome shotgun (WGS) entry which is preliminary data.</text>
</comment>
<dbReference type="EMBL" id="NJHN03000040">
    <property type="protein sequence ID" value="KAH9421496.1"/>
    <property type="molecule type" value="Genomic_DNA"/>
</dbReference>
<dbReference type="PANTHER" id="PTHR43530">
    <property type="entry name" value="QUEUINE TRNA-RIBOSYLTRANSFERASE CATALYTIC SUBUNIT 1"/>
    <property type="match status" value="1"/>
</dbReference>
<evidence type="ECO:0000256" key="1">
    <source>
        <dbReference type="ARBA" id="ARBA00022676"/>
    </source>
</evidence>